<organism evidence="2 3">
    <name type="scientific">Paenibacillus filicis</name>
    <dbReference type="NCBI Taxonomy" id="669464"/>
    <lineage>
        <taxon>Bacteria</taxon>
        <taxon>Bacillati</taxon>
        <taxon>Bacillota</taxon>
        <taxon>Bacilli</taxon>
        <taxon>Bacillales</taxon>
        <taxon>Paenibacillaceae</taxon>
        <taxon>Paenibacillus</taxon>
    </lineage>
</organism>
<protein>
    <submittedName>
        <fullName evidence="2">DUF4023 domain-containing protein</fullName>
    </submittedName>
</protein>
<dbReference type="RefSeq" id="WP_341415556.1">
    <property type="nucleotide sequence ID" value="NZ_JBBPCC010000006.1"/>
</dbReference>
<sequence length="48" mass="5352">MKDNLKGSTEQFVDKLHDTQAKDDKNRAHNGGGHPESKLPGEQHRKGN</sequence>
<dbReference type="Proteomes" id="UP001469365">
    <property type="component" value="Unassembled WGS sequence"/>
</dbReference>
<feature type="compositionally biased region" description="Polar residues" evidence="1">
    <location>
        <begin position="1"/>
        <end position="11"/>
    </location>
</feature>
<gene>
    <name evidence="2" type="ORF">WMW72_11210</name>
</gene>
<keyword evidence="3" id="KW-1185">Reference proteome</keyword>
<proteinExistence type="predicted"/>
<dbReference type="InterPro" id="IPR025097">
    <property type="entry name" value="DUF4023"/>
</dbReference>
<dbReference type="Pfam" id="PF13215">
    <property type="entry name" value="DUF4023"/>
    <property type="match status" value="1"/>
</dbReference>
<evidence type="ECO:0000313" key="2">
    <source>
        <dbReference type="EMBL" id="MEK8128474.1"/>
    </source>
</evidence>
<evidence type="ECO:0000256" key="1">
    <source>
        <dbReference type="SAM" id="MobiDB-lite"/>
    </source>
</evidence>
<comment type="caution">
    <text evidence="2">The sequence shown here is derived from an EMBL/GenBank/DDBJ whole genome shotgun (WGS) entry which is preliminary data.</text>
</comment>
<feature type="region of interest" description="Disordered" evidence="1">
    <location>
        <begin position="1"/>
        <end position="48"/>
    </location>
</feature>
<feature type="compositionally biased region" description="Basic and acidic residues" evidence="1">
    <location>
        <begin position="35"/>
        <end position="48"/>
    </location>
</feature>
<evidence type="ECO:0000313" key="3">
    <source>
        <dbReference type="Proteomes" id="UP001469365"/>
    </source>
</evidence>
<name>A0ABU9DI84_9BACL</name>
<feature type="compositionally biased region" description="Basic and acidic residues" evidence="1">
    <location>
        <begin position="12"/>
        <end position="27"/>
    </location>
</feature>
<dbReference type="EMBL" id="JBBPCC010000006">
    <property type="protein sequence ID" value="MEK8128474.1"/>
    <property type="molecule type" value="Genomic_DNA"/>
</dbReference>
<accession>A0ABU9DI84</accession>
<reference evidence="2 3" key="1">
    <citation type="submission" date="2024-04" db="EMBL/GenBank/DDBJ databases">
        <title>draft genome sequnece of Paenibacillus filicis.</title>
        <authorList>
            <person name="Kim D.-U."/>
        </authorList>
    </citation>
    <scope>NUCLEOTIDE SEQUENCE [LARGE SCALE GENOMIC DNA]</scope>
    <source>
        <strain evidence="2 3">KACC14197</strain>
    </source>
</reference>